<keyword evidence="4" id="KW-0408">Iron</keyword>
<evidence type="ECO:0008006" key="9">
    <source>
        <dbReference type="Google" id="ProtNLM"/>
    </source>
</evidence>
<dbReference type="PROSITE" id="PS50076">
    <property type="entry name" value="DNAJ_2"/>
    <property type="match status" value="1"/>
</dbReference>
<dbReference type="SUPFAM" id="SSF144217">
    <property type="entry name" value="CSL zinc finger"/>
    <property type="match status" value="1"/>
</dbReference>
<keyword evidence="8" id="KW-1185">Reference proteome</keyword>
<dbReference type="Proteomes" id="UP000783686">
    <property type="component" value="Unassembled WGS sequence"/>
</dbReference>
<dbReference type="EMBL" id="CAJFCW020000004">
    <property type="protein sequence ID" value="CAG9109855.1"/>
    <property type="molecule type" value="Genomic_DNA"/>
</dbReference>
<name>A0A811KTE0_9BILA</name>
<organism evidence="7 8">
    <name type="scientific">Bursaphelenchus okinawaensis</name>
    <dbReference type="NCBI Taxonomy" id="465554"/>
    <lineage>
        <taxon>Eukaryota</taxon>
        <taxon>Metazoa</taxon>
        <taxon>Ecdysozoa</taxon>
        <taxon>Nematoda</taxon>
        <taxon>Chromadorea</taxon>
        <taxon>Rhabditida</taxon>
        <taxon>Tylenchina</taxon>
        <taxon>Tylenchomorpha</taxon>
        <taxon>Aphelenchoidea</taxon>
        <taxon>Aphelenchoididae</taxon>
        <taxon>Bursaphelenchus</taxon>
    </lineage>
</organism>
<dbReference type="SMART" id="SM00271">
    <property type="entry name" value="DnaJ"/>
    <property type="match status" value="1"/>
</dbReference>
<feature type="domain" description="DPH-type MB" evidence="6">
    <location>
        <begin position="78"/>
        <end position="136"/>
    </location>
</feature>
<dbReference type="PROSITE" id="PS51074">
    <property type="entry name" value="DPH_MB"/>
    <property type="match status" value="1"/>
</dbReference>
<dbReference type="PANTHER" id="PTHR45255:SF1">
    <property type="entry name" value="DNAJ HOMOLOG SUBFAMILY C MEMBER 24"/>
    <property type="match status" value="1"/>
</dbReference>
<dbReference type="AlphaFoldDB" id="A0A811KTE0"/>
<dbReference type="EMBL" id="CAJFDH010000004">
    <property type="protein sequence ID" value="CAD5218282.1"/>
    <property type="molecule type" value="Genomic_DNA"/>
</dbReference>
<dbReference type="InterPro" id="IPR007872">
    <property type="entry name" value="DPH_MB_dom"/>
</dbReference>
<dbReference type="Proteomes" id="UP000614601">
    <property type="component" value="Unassembled WGS sequence"/>
</dbReference>
<dbReference type="GO" id="GO:0001671">
    <property type="term" value="F:ATPase activator activity"/>
    <property type="evidence" value="ECO:0007669"/>
    <property type="project" value="TreeGrafter"/>
</dbReference>
<evidence type="ECO:0000256" key="3">
    <source>
        <dbReference type="ARBA" id="ARBA00022833"/>
    </source>
</evidence>
<evidence type="ECO:0000256" key="2">
    <source>
        <dbReference type="ARBA" id="ARBA00022723"/>
    </source>
</evidence>
<keyword evidence="2" id="KW-0479">Metal-binding</keyword>
<dbReference type="Gene3D" id="1.10.287.110">
    <property type="entry name" value="DnaJ domain"/>
    <property type="match status" value="1"/>
</dbReference>
<dbReference type="InterPro" id="IPR036869">
    <property type="entry name" value="J_dom_sf"/>
</dbReference>
<dbReference type="PRINTS" id="PR00625">
    <property type="entry name" value="JDOMAIN"/>
</dbReference>
<dbReference type="SUPFAM" id="SSF46565">
    <property type="entry name" value="Chaperone J-domain"/>
    <property type="match status" value="1"/>
</dbReference>
<dbReference type="Gene3D" id="3.10.660.10">
    <property type="entry name" value="DPH Zinc finger"/>
    <property type="match status" value="1"/>
</dbReference>
<proteinExistence type="inferred from homology"/>
<evidence type="ECO:0000259" key="6">
    <source>
        <dbReference type="PROSITE" id="PS51074"/>
    </source>
</evidence>
<dbReference type="CDD" id="cd06257">
    <property type="entry name" value="DnaJ"/>
    <property type="match status" value="1"/>
</dbReference>
<protein>
    <recommendedName>
        <fullName evidence="9">J domain-containing protein</fullName>
    </recommendedName>
</protein>
<reference evidence="7" key="1">
    <citation type="submission" date="2020-09" db="EMBL/GenBank/DDBJ databases">
        <authorList>
            <person name="Kikuchi T."/>
        </authorList>
    </citation>
    <scope>NUCLEOTIDE SEQUENCE</scope>
    <source>
        <strain evidence="7">SH1</strain>
    </source>
</reference>
<dbReference type="PANTHER" id="PTHR45255">
    <property type="entry name" value="DNAJ HOMOLOG SUBFAMILY C MEMBER 24"/>
    <property type="match status" value="1"/>
</dbReference>
<evidence type="ECO:0000259" key="5">
    <source>
        <dbReference type="PROSITE" id="PS50076"/>
    </source>
</evidence>
<dbReference type="InterPro" id="IPR001623">
    <property type="entry name" value="DnaJ_domain"/>
</dbReference>
<dbReference type="InterPro" id="IPR036671">
    <property type="entry name" value="DPH_MB_sf"/>
</dbReference>
<dbReference type="Pfam" id="PF05207">
    <property type="entry name" value="Zn_ribbon_CSL"/>
    <property type="match status" value="1"/>
</dbReference>
<dbReference type="OrthoDB" id="10250354at2759"/>
<feature type="domain" description="J" evidence="5">
    <location>
        <begin position="3"/>
        <end position="71"/>
    </location>
</feature>
<comment type="caution">
    <text evidence="7">The sequence shown here is derived from an EMBL/GenBank/DDBJ whole genome shotgun (WGS) entry which is preliminary data.</text>
</comment>
<evidence type="ECO:0000313" key="8">
    <source>
        <dbReference type="Proteomes" id="UP000614601"/>
    </source>
</evidence>
<gene>
    <name evidence="7" type="ORF">BOKJ2_LOCUS7492</name>
</gene>
<comment type="similarity">
    <text evidence="1">Belongs to the DPH4 family.</text>
</comment>
<evidence type="ECO:0000256" key="1">
    <source>
        <dbReference type="ARBA" id="ARBA00006169"/>
    </source>
</evidence>
<evidence type="ECO:0000256" key="4">
    <source>
        <dbReference type="ARBA" id="ARBA00023004"/>
    </source>
</evidence>
<dbReference type="GO" id="GO:0008198">
    <property type="term" value="F:ferrous iron binding"/>
    <property type="evidence" value="ECO:0007669"/>
    <property type="project" value="TreeGrafter"/>
</dbReference>
<keyword evidence="3" id="KW-0862">Zinc</keyword>
<accession>A0A811KTE0</accession>
<dbReference type="Pfam" id="PF00226">
    <property type="entry name" value="DnaJ"/>
    <property type="match status" value="1"/>
</dbReference>
<sequence>MLDFYTLFAIDQSAPASEIKSAYHKFLLKVHPDKNLDKPQTEQEYRAVNLAQQAYSTLRNPSLRKTYDLWLREQRLREERELISEEFELEKDETSLETECRCGAIFEIEESELANVLDYALFECSNCSLCFKVSTSQRHG</sequence>
<evidence type="ECO:0000313" key="7">
    <source>
        <dbReference type="EMBL" id="CAD5218282.1"/>
    </source>
</evidence>